<evidence type="ECO:0000313" key="5">
    <source>
        <dbReference type="EMBL" id="MFC4411448.1"/>
    </source>
</evidence>
<dbReference type="EMBL" id="JBHSEC010000020">
    <property type="protein sequence ID" value="MFC4411448.1"/>
    <property type="molecule type" value="Genomic_DNA"/>
</dbReference>
<dbReference type="RefSeq" id="WP_378156406.1">
    <property type="nucleotide sequence ID" value="NZ_JBHSEC010000020.1"/>
</dbReference>
<dbReference type="EC" id="3.1.21.-" evidence="5"/>
<evidence type="ECO:0000256" key="3">
    <source>
        <dbReference type="ARBA" id="ARBA00023125"/>
    </source>
</evidence>
<dbReference type="PANTHER" id="PTHR30408">
    <property type="entry name" value="TYPE-1 RESTRICTION ENZYME ECOKI SPECIFICITY PROTEIN"/>
    <property type="match status" value="1"/>
</dbReference>
<keyword evidence="5" id="KW-0255">Endonuclease</keyword>
<comment type="similarity">
    <text evidence="1">Belongs to the type-I restriction system S methylase family.</text>
</comment>
<sequence>MLEKNKPSLRYKEFTDPWEQKKLGEISEKVTEKNKNNLYYETLTNSAEFGIINQREFFDKDISNEKSLHGYYVVRPDDFVYNPRISNLAPVGPINRNNLGRTGVMSPLYYVFRTHGIDKIFLEKYFSSNKWHKFMWLNGDSGARSDRFSIKDSVFREMPIPLPQEEEQIKIGNFLKQLDDIIAVSHRKYLKLKQIKKALLIDMFPSDGSDKPNLRLNGFEDTWKMCQLGECFSERNERTSEGELLSVTIDSGVVKASSLERRDSSSEDKSNYKKVNVGDIAYNSMRMWQGASGVSNYSGIVSPAYTVITPNTDISSLFFSYQFKLTKMIQTFEFHSQGLTSDTWNLKYPTLKNIEVLVPSYEEQIKIGSFFKQLDDTISLQYRKYEKITRIKKALIQDIFV</sequence>
<comment type="caution">
    <text evidence="5">The sequence shown here is derived from an EMBL/GenBank/DDBJ whole genome shotgun (WGS) entry which is preliminary data.</text>
</comment>
<accession>A0ABV8X7Q9</accession>
<organism evidence="5 6">
    <name type="scientific">Chungangia koreensis</name>
    <dbReference type="NCBI Taxonomy" id="752657"/>
    <lineage>
        <taxon>Bacteria</taxon>
        <taxon>Bacillati</taxon>
        <taxon>Bacillota</taxon>
        <taxon>Bacilli</taxon>
        <taxon>Lactobacillales</taxon>
        <taxon>Chungangia</taxon>
    </lineage>
</organism>
<reference evidence="6" key="1">
    <citation type="journal article" date="2019" name="Int. J. Syst. Evol. Microbiol.">
        <title>The Global Catalogue of Microorganisms (GCM) 10K type strain sequencing project: providing services to taxonomists for standard genome sequencing and annotation.</title>
        <authorList>
            <consortium name="The Broad Institute Genomics Platform"/>
            <consortium name="The Broad Institute Genome Sequencing Center for Infectious Disease"/>
            <person name="Wu L."/>
            <person name="Ma J."/>
        </authorList>
    </citation>
    <scope>NUCLEOTIDE SEQUENCE [LARGE SCALE GENOMIC DNA]</scope>
    <source>
        <strain evidence="6">CCUG 59778</strain>
    </source>
</reference>
<dbReference type="InterPro" id="IPR052021">
    <property type="entry name" value="Type-I_RS_S_subunit"/>
</dbReference>
<evidence type="ECO:0000256" key="1">
    <source>
        <dbReference type="ARBA" id="ARBA00010923"/>
    </source>
</evidence>
<dbReference type="InterPro" id="IPR044946">
    <property type="entry name" value="Restrct_endonuc_typeI_TRD_sf"/>
</dbReference>
<keyword evidence="3" id="KW-0238">DNA-binding</keyword>
<evidence type="ECO:0000256" key="2">
    <source>
        <dbReference type="ARBA" id="ARBA00022747"/>
    </source>
</evidence>
<keyword evidence="6" id="KW-1185">Reference proteome</keyword>
<dbReference type="InterPro" id="IPR000055">
    <property type="entry name" value="Restrct_endonuc_typeI_TRD"/>
</dbReference>
<dbReference type="Gene3D" id="3.90.220.20">
    <property type="entry name" value="DNA methylase specificity domains"/>
    <property type="match status" value="2"/>
</dbReference>
<dbReference type="Pfam" id="PF01420">
    <property type="entry name" value="Methylase_S"/>
    <property type="match status" value="2"/>
</dbReference>
<dbReference type="GO" id="GO:0016787">
    <property type="term" value="F:hydrolase activity"/>
    <property type="evidence" value="ECO:0007669"/>
    <property type="project" value="UniProtKB-KW"/>
</dbReference>
<feature type="domain" description="Type I restriction modification DNA specificity" evidence="4">
    <location>
        <begin position="221"/>
        <end position="390"/>
    </location>
</feature>
<dbReference type="GO" id="GO:0004519">
    <property type="term" value="F:endonuclease activity"/>
    <property type="evidence" value="ECO:0007669"/>
    <property type="project" value="UniProtKB-KW"/>
</dbReference>
<evidence type="ECO:0000259" key="4">
    <source>
        <dbReference type="Pfam" id="PF01420"/>
    </source>
</evidence>
<keyword evidence="5" id="KW-0378">Hydrolase</keyword>
<dbReference type="Proteomes" id="UP001595817">
    <property type="component" value="Unassembled WGS sequence"/>
</dbReference>
<dbReference type="PANTHER" id="PTHR30408:SF12">
    <property type="entry name" value="TYPE I RESTRICTION ENZYME MJAVIII SPECIFICITY SUBUNIT"/>
    <property type="match status" value="1"/>
</dbReference>
<evidence type="ECO:0000313" key="6">
    <source>
        <dbReference type="Proteomes" id="UP001595817"/>
    </source>
</evidence>
<dbReference type="SUPFAM" id="SSF116734">
    <property type="entry name" value="DNA methylase specificity domain"/>
    <property type="match status" value="2"/>
</dbReference>
<gene>
    <name evidence="5" type="ORF">ACFOZY_13555</name>
</gene>
<feature type="domain" description="Type I restriction modification DNA specificity" evidence="4">
    <location>
        <begin position="17"/>
        <end position="193"/>
    </location>
</feature>
<name>A0ABV8X7Q9_9LACT</name>
<protein>
    <submittedName>
        <fullName evidence="5">Restriction endonuclease subunit S</fullName>
        <ecNumber evidence="5">3.1.21.-</ecNumber>
    </submittedName>
</protein>
<keyword evidence="2" id="KW-0680">Restriction system</keyword>
<proteinExistence type="inferred from homology"/>
<keyword evidence="5" id="KW-0540">Nuclease</keyword>